<dbReference type="SMART" id="SM00220">
    <property type="entry name" value="S_TKc"/>
    <property type="match status" value="1"/>
</dbReference>
<organism evidence="6 7">
    <name type="scientific">Laodelphax striatellus</name>
    <name type="common">Small brown planthopper</name>
    <name type="synonym">Delphax striatella</name>
    <dbReference type="NCBI Taxonomy" id="195883"/>
    <lineage>
        <taxon>Eukaryota</taxon>
        <taxon>Metazoa</taxon>
        <taxon>Ecdysozoa</taxon>
        <taxon>Arthropoda</taxon>
        <taxon>Hexapoda</taxon>
        <taxon>Insecta</taxon>
        <taxon>Pterygota</taxon>
        <taxon>Neoptera</taxon>
        <taxon>Paraneoptera</taxon>
        <taxon>Hemiptera</taxon>
        <taxon>Auchenorrhyncha</taxon>
        <taxon>Fulgoroidea</taxon>
        <taxon>Delphacidae</taxon>
        <taxon>Criomorphinae</taxon>
        <taxon>Laodelphax</taxon>
    </lineage>
</organism>
<dbReference type="EMBL" id="QKKF02010319">
    <property type="protein sequence ID" value="RZF44638.1"/>
    <property type="molecule type" value="Genomic_DNA"/>
</dbReference>
<evidence type="ECO:0000256" key="1">
    <source>
        <dbReference type="ARBA" id="ARBA00004629"/>
    </source>
</evidence>
<reference evidence="6 7" key="1">
    <citation type="journal article" date="2017" name="Gigascience">
        <title>Genome sequence of the small brown planthopper, Laodelphax striatellus.</title>
        <authorList>
            <person name="Zhu J."/>
            <person name="Jiang F."/>
            <person name="Wang X."/>
            <person name="Yang P."/>
            <person name="Bao Y."/>
            <person name="Zhao W."/>
            <person name="Wang W."/>
            <person name="Lu H."/>
            <person name="Wang Q."/>
            <person name="Cui N."/>
            <person name="Li J."/>
            <person name="Chen X."/>
            <person name="Luo L."/>
            <person name="Yu J."/>
            <person name="Kang L."/>
            <person name="Cui F."/>
        </authorList>
    </citation>
    <scope>NUCLEOTIDE SEQUENCE [LARGE SCALE GENOMIC DNA]</scope>
    <source>
        <strain evidence="6">Lst14</strain>
    </source>
</reference>
<dbReference type="Pfam" id="PF00069">
    <property type="entry name" value="Pkinase"/>
    <property type="match status" value="1"/>
</dbReference>
<evidence type="ECO:0000256" key="3">
    <source>
        <dbReference type="ARBA" id="ARBA00022838"/>
    </source>
</evidence>
<protein>
    <recommendedName>
        <fullName evidence="5">Protein kinase domain-containing protein</fullName>
    </recommendedName>
</protein>
<dbReference type="GO" id="GO:0005524">
    <property type="term" value="F:ATP binding"/>
    <property type="evidence" value="ECO:0007669"/>
    <property type="project" value="InterPro"/>
</dbReference>
<keyword evidence="4" id="KW-0137">Centromere</keyword>
<feature type="domain" description="Protein kinase" evidence="5">
    <location>
        <begin position="24"/>
        <end position="295"/>
    </location>
</feature>
<dbReference type="InterPro" id="IPR015661">
    <property type="entry name" value="Bub1/Mad3"/>
</dbReference>
<dbReference type="SMR" id="A0A482XH43"/>
<gene>
    <name evidence="6" type="ORF">LSTR_LSTR000590</name>
</gene>
<name>A0A482XH43_LAOST</name>
<proteinExistence type="predicted"/>
<dbReference type="InterPro" id="IPR008271">
    <property type="entry name" value="Ser/Thr_kinase_AS"/>
</dbReference>
<dbReference type="PROSITE" id="PS50011">
    <property type="entry name" value="PROTEIN_KINASE_DOM"/>
    <property type="match status" value="1"/>
</dbReference>
<dbReference type="InterPro" id="IPR000719">
    <property type="entry name" value="Prot_kinase_dom"/>
</dbReference>
<dbReference type="GO" id="GO:0032991">
    <property type="term" value="C:protein-containing complex"/>
    <property type="evidence" value="ECO:0007669"/>
    <property type="project" value="UniProtKB-ARBA"/>
</dbReference>
<dbReference type="AlphaFoldDB" id="A0A482XH43"/>
<keyword evidence="2" id="KW-0158">Chromosome</keyword>
<accession>A0A482XH43</accession>
<dbReference type="GO" id="GO:0005634">
    <property type="term" value="C:nucleus"/>
    <property type="evidence" value="ECO:0007669"/>
    <property type="project" value="TreeGrafter"/>
</dbReference>
<evidence type="ECO:0000256" key="2">
    <source>
        <dbReference type="ARBA" id="ARBA00022454"/>
    </source>
</evidence>
<evidence type="ECO:0000313" key="6">
    <source>
        <dbReference type="EMBL" id="RZF44638.1"/>
    </source>
</evidence>
<dbReference type="PROSITE" id="PS00108">
    <property type="entry name" value="PROTEIN_KINASE_ST"/>
    <property type="match status" value="1"/>
</dbReference>
<dbReference type="PANTHER" id="PTHR14030">
    <property type="entry name" value="MITOTIC CHECKPOINT SERINE/THREONINE-PROTEIN KINASE BUB1"/>
    <property type="match status" value="1"/>
</dbReference>
<dbReference type="GO" id="GO:0004672">
    <property type="term" value="F:protein kinase activity"/>
    <property type="evidence" value="ECO:0007669"/>
    <property type="project" value="InterPro"/>
</dbReference>
<dbReference type="InterPro" id="IPR011009">
    <property type="entry name" value="Kinase-like_dom_sf"/>
</dbReference>
<evidence type="ECO:0000256" key="4">
    <source>
        <dbReference type="ARBA" id="ARBA00023328"/>
    </source>
</evidence>
<dbReference type="GO" id="GO:0000776">
    <property type="term" value="C:kinetochore"/>
    <property type="evidence" value="ECO:0007669"/>
    <property type="project" value="UniProtKB-KW"/>
</dbReference>
<comment type="subcellular location">
    <subcellularLocation>
        <location evidence="1">Chromosome</location>
        <location evidence="1">Centromere</location>
        <location evidence="1">Kinetochore</location>
    </subcellularLocation>
</comment>
<comment type="caution">
    <text evidence="6">The sequence shown here is derived from an EMBL/GenBank/DDBJ whole genome shotgun (WGS) entry which is preliminary data.</text>
</comment>
<evidence type="ECO:0000259" key="5">
    <source>
        <dbReference type="PROSITE" id="PS50011"/>
    </source>
</evidence>
<dbReference type="GO" id="GO:0051754">
    <property type="term" value="P:meiotic sister chromatid cohesion, centromeric"/>
    <property type="evidence" value="ECO:0007669"/>
    <property type="project" value="TreeGrafter"/>
</dbReference>
<dbReference type="PANTHER" id="PTHR14030:SF4">
    <property type="entry name" value="BUB1 KINASE, ISOFORM A-RELATED"/>
    <property type="match status" value="1"/>
</dbReference>
<evidence type="ECO:0000313" key="7">
    <source>
        <dbReference type="Proteomes" id="UP000291343"/>
    </source>
</evidence>
<dbReference type="InParanoid" id="A0A482XH43"/>
<dbReference type="GO" id="GO:0007094">
    <property type="term" value="P:mitotic spindle assembly checkpoint signaling"/>
    <property type="evidence" value="ECO:0007669"/>
    <property type="project" value="InterPro"/>
</dbReference>
<dbReference type="OrthoDB" id="248495at2759"/>
<dbReference type="STRING" id="195883.A0A482XH43"/>
<keyword evidence="3" id="KW-0995">Kinetochore</keyword>
<dbReference type="SUPFAM" id="SSF56112">
    <property type="entry name" value="Protein kinase-like (PK-like)"/>
    <property type="match status" value="1"/>
</dbReference>
<dbReference type="Gene3D" id="1.10.510.10">
    <property type="entry name" value="Transferase(Phosphotransferase) domain 1"/>
    <property type="match status" value="1"/>
</dbReference>
<keyword evidence="7" id="KW-1185">Reference proteome</keyword>
<sequence length="309" mass="35480">MVQIERDAPILPHNATVTLGNKEYRIESGLGEGSYARVLRAINNANKKIVGLKIQKPAFAWEYYIAKEIQTRLKNAPILQGFMSIDCAFLFRNASILEMDYAPYGNLLDAINKVKAASGRQIHVSIATLLSIQLFDIVDHLHKCKIIHGDIKPDNFVLFSLPTTDPQNICIKLIDFGRSIDMSLLPDGIEFRQVVKTEDFQCTEMRDGRSWTYQTDLFGLAGTTYLLLMGEYMKVSKRGREWTLQKNLHRYLHREVWLPIYEQLLNVESCSNLPNLPELRRRLQDLLVTVDQKWLTHCLMSFGNILQGH</sequence>
<dbReference type="Proteomes" id="UP000291343">
    <property type="component" value="Unassembled WGS sequence"/>
</dbReference>